<dbReference type="PROSITE" id="PS00977">
    <property type="entry name" value="FAD_G3PDH_1"/>
    <property type="match status" value="1"/>
</dbReference>
<dbReference type="EMBL" id="JACNIG010000244">
    <property type="protein sequence ID" value="MBC8432723.1"/>
    <property type="molecule type" value="Genomic_DNA"/>
</dbReference>
<comment type="catalytic activity">
    <reaction evidence="6">
        <text>a quinone + sn-glycerol 3-phosphate = dihydroxyacetone phosphate + a quinol</text>
        <dbReference type="Rhea" id="RHEA:18977"/>
        <dbReference type="ChEBI" id="CHEBI:24646"/>
        <dbReference type="ChEBI" id="CHEBI:57597"/>
        <dbReference type="ChEBI" id="CHEBI:57642"/>
        <dbReference type="ChEBI" id="CHEBI:132124"/>
        <dbReference type="EC" id="1.1.5.3"/>
    </reaction>
</comment>
<dbReference type="Pfam" id="PF01266">
    <property type="entry name" value="DAO"/>
    <property type="match status" value="1"/>
</dbReference>
<comment type="caution">
    <text evidence="8">The sequence shown here is derived from an EMBL/GenBank/DDBJ whole genome shotgun (WGS) entry which is preliminary data.</text>
</comment>
<dbReference type="InterPro" id="IPR006076">
    <property type="entry name" value="FAD-dep_OxRdtase"/>
</dbReference>
<feature type="domain" description="FAD dependent oxidoreductase" evidence="7">
    <location>
        <begin position="5"/>
        <end position="311"/>
    </location>
</feature>
<proteinExistence type="inferred from homology"/>
<organism evidence="8 9">
    <name type="scientific">Candidatus Desulfatibia vada</name>
    <dbReference type="NCBI Taxonomy" id="2841696"/>
    <lineage>
        <taxon>Bacteria</taxon>
        <taxon>Pseudomonadati</taxon>
        <taxon>Thermodesulfobacteriota</taxon>
        <taxon>Desulfobacteria</taxon>
        <taxon>Desulfobacterales</taxon>
        <taxon>Desulfobacterales incertae sedis</taxon>
        <taxon>Candidatus Desulfatibia</taxon>
    </lineage>
</organism>
<dbReference type="Proteomes" id="UP000605201">
    <property type="component" value="Unassembled WGS sequence"/>
</dbReference>
<keyword evidence="5 6" id="KW-0560">Oxidoreductase</keyword>
<evidence type="ECO:0000313" key="8">
    <source>
        <dbReference type="EMBL" id="MBC8432723.1"/>
    </source>
</evidence>
<gene>
    <name evidence="8" type="primary">glpA</name>
    <name evidence="8" type="ORF">H8D96_12495</name>
</gene>
<dbReference type="Gene3D" id="3.30.9.10">
    <property type="entry name" value="D-Amino Acid Oxidase, subunit A, domain 2"/>
    <property type="match status" value="1"/>
</dbReference>
<evidence type="ECO:0000313" key="9">
    <source>
        <dbReference type="Proteomes" id="UP000605201"/>
    </source>
</evidence>
<dbReference type="GO" id="GO:0009331">
    <property type="term" value="C:glycerol-3-phosphate dehydrogenase (FAD) complex"/>
    <property type="evidence" value="ECO:0007669"/>
    <property type="project" value="UniProtKB-UniRule"/>
</dbReference>
<comment type="cofactor">
    <cofactor evidence="1 6">
        <name>FAD</name>
        <dbReference type="ChEBI" id="CHEBI:57692"/>
    </cofactor>
</comment>
<keyword evidence="4" id="KW-0274">FAD</keyword>
<evidence type="ECO:0000256" key="1">
    <source>
        <dbReference type="ARBA" id="ARBA00001974"/>
    </source>
</evidence>
<comment type="similarity">
    <text evidence="2 6">Belongs to the FAD-dependent glycerol-3-phosphate dehydrogenase family.</text>
</comment>
<dbReference type="NCBIfam" id="NF008313">
    <property type="entry name" value="PRK11101.1"/>
    <property type="match status" value="1"/>
</dbReference>
<accession>A0A8J6P1Q0</accession>
<sequence>MKTQVLIIGGGAIGTGLARDLALRGIHCVLAEKQDINAGASGGNQGLLHSGARYIASDPSAAVECRREGRLLKKLAAHCIEDTGGLFVAVAGDDETYIADFPQKCTQYGIPAHFLDIQDAREMEPALSDQIIAAFHVEDATIDPFRLSLGNIAHAQQLSTRLLRFTQAVDFKIINGKIRSVLLLNRMTGKKMSIEPEIIVNASGAWASEVAALAGARISMLYSKGSMLVTNTRITQRVVNRLRHPTDGDILVPGGTVSILGTTSERTESPDLYYPEIHEIDHIIDECAAMIPELAATRYIRAFCGIRPLLGGGSQKAQGDDDRTVSRGFALIDHAREPEKLANFITITSGKLTTYRLMAEKTADLVCGRLGVHAPCRTHLEPLPDTVDARWTEPGLAPNMWLRNNAPNDVLLCECEMVPQSVVEEIVGTIRELDGRPGFKAIGLRSRIGKGPCQGTFCSQRLAAYLYDRQHLDNRRGPSEMRAFLRERWRGQQPLLWDLPLAQAELLEAMHCGLFCLELKAEGWEKFT</sequence>
<evidence type="ECO:0000256" key="5">
    <source>
        <dbReference type="ARBA" id="ARBA00023002"/>
    </source>
</evidence>
<dbReference type="PANTHER" id="PTHR11985">
    <property type="entry name" value="GLYCEROL-3-PHOSPHATE DEHYDROGENASE"/>
    <property type="match status" value="1"/>
</dbReference>
<dbReference type="GO" id="GO:0046168">
    <property type="term" value="P:glycerol-3-phosphate catabolic process"/>
    <property type="evidence" value="ECO:0007669"/>
    <property type="project" value="TreeGrafter"/>
</dbReference>
<dbReference type="Gene3D" id="1.10.10.1100">
    <property type="entry name" value="BFD-like [2Fe-2S]-binding domain"/>
    <property type="match status" value="1"/>
</dbReference>
<evidence type="ECO:0000256" key="4">
    <source>
        <dbReference type="ARBA" id="ARBA00022827"/>
    </source>
</evidence>
<dbReference type="InterPro" id="IPR036188">
    <property type="entry name" value="FAD/NAD-bd_sf"/>
</dbReference>
<dbReference type="InterPro" id="IPR000447">
    <property type="entry name" value="G3P_DH_FAD-dep"/>
</dbReference>
<dbReference type="GO" id="GO:0004368">
    <property type="term" value="F:glycerol-3-phosphate dehydrogenase (quinone) activity"/>
    <property type="evidence" value="ECO:0007669"/>
    <property type="project" value="UniProtKB-EC"/>
</dbReference>
<evidence type="ECO:0000256" key="3">
    <source>
        <dbReference type="ARBA" id="ARBA00022630"/>
    </source>
</evidence>
<dbReference type="AlphaFoldDB" id="A0A8J6P1Q0"/>
<dbReference type="Gene3D" id="3.50.50.60">
    <property type="entry name" value="FAD/NAD(P)-binding domain"/>
    <property type="match status" value="2"/>
</dbReference>
<dbReference type="InterPro" id="IPR041854">
    <property type="entry name" value="BFD-like_2Fe2S-bd_dom_sf"/>
</dbReference>
<name>A0A8J6P1Q0_9BACT</name>
<evidence type="ECO:0000256" key="6">
    <source>
        <dbReference type="RuleBase" id="RU361217"/>
    </source>
</evidence>
<dbReference type="SUPFAM" id="SSF51905">
    <property type="entry name" value="FAD/NAD(P)-binding domain"/>
    <property type="match status" value="1"/>
</dbReference>
<reference evidence="8 9" key="1">
    <citation type="submission" date="2020-08" db="EMBL/GenBank/DDBJ databases">
        <title>Bridging the membrane lipid divide: bacteria of the FCB group superphylum have the potential to synthesize archaeal ether lipids.</title>
        <authorList>
            <person name="Villanueva L."/>
            <person name="Von Meijenfeldt F.A.B."/>
            <person name="Westbye A.B."/>
            <person name="Yadav S."/>
            <person name="Hopmans E.C."/>
            <person name="Dutilh B.E."/>
            <person name="Sinninghe Damste J.S."/>
        </authorList>
    </citation>
    <scope>NUCLEOTIDE SEQUENCE [LARGE SCALE GENOMIC DNA]</scope>
    <source>
        <strain evidence="8">NIOZ-UU17</strain>
    </source>
</reference>
<dbReference type="PRINTS" id="PR01001">
    <property type="entry name" value="FADG3PDH"/>
</dbReference>
<evidence type="ECO:0000256" key="2">
    <source>
        <dbReference type="ARBA" id="ARBA00007330"/>
    </source>
</evidence>
<protein>
    <recommendedName>
        <fullName evidence="6">Glycerol-3-phosphate dehydrogenase</fullName>
        <ecNumber evidence="6">1.1.5.3</ecNumber>
    </recommendedName>
</protein>
<evidence type="ECO:0000259" key="7">
    <source>
        <dbReference type="Pfam" id="PF01266"/>
    </source>
</evidence>
<dbReference type="EC" id="1.1.5.3" evidence="6"/>
<keyword evidence="3 6" id="KW-0285">Flavoprotein</keyword>
<dbReference type="PANTHER" id="PTHR11985:SF35">
    <property type="entry name" value="ANAEROBIC GLYCEROL-3-PHOSPHATE DEHYDROGENASE SUBUNIT A"/>
    <property type="match status" value="1"/>
</dbReference>